<dbReference type="Proteomes" id="UP000486351">
    <property type="component" value="Unassembled WGS sequence"/>
</dbReference>
<evidence type="ECO:0000256" key="3">
    <source>
        <dbReference type="SAM" id="MobiDB-lite"/>
    </source>
</evidence>
<protein>
    <recommendedName>
        <fullName evidence="4">Chromo domain-containing protein</fullName>
    </recommendedName>
</protein>
<dbReference type="Proteomes" id="UP000440732">
    <property type="component" value="Unassembled WGS sequence"/>
</dbReference>
<dbReference type="OrthoDB" id="433924at2759"/>
<dbReference type="InterPro" id="IPR051219">
    <property type="entry name" value="Heterochromatin_chromo-domain"/>
</dbReference>
<evidence type="ECO:0000313" key="11">
    <source>
        <dbReference type="EMBL" id="KAE9193704.1"/>
    </source>
</evidence>
<reference evidence="15 16" key="1">
    <citation type="submission" date="2018-08" db="EMBL/GenBank/DDBJ databases">
        <title>Genomic investigation of the strawberry pathogen Phytophthora fragariae indicates pathogenicity is determined by transcriptional variation in three key races.</title>
        <authorList>
            <person name="Adams T.M."/>
            <person name="Armitage A.D."/>
            <person name="Sobczyk M.K."/>
            <person name="Bates H.J."/>
            <person name="Dunwell J.M."/>
            <person name="Nellist C.F."/>
            <person name="Harrison R.J."/>
        </authorList>
    </citation>
    <scope>NUCLEOTIDE SEQUENCE [LARGE SCALE GENOMIC DNA]</scope>
    <source>
        <strain evidence="13 17">A4</strain>
        <strain evidence="12 18">BC-1</strain>
        <strain evidence="11 22">BC-23</strain>
        <strain evidence="10 16">NOV-27</strain>
        <strain evidence="9 19">NOV-5</strain>
        <strain evidence="8 20">NOV-71</strain>
        <strain evidence="14 23">NOV-77</strain>
        <strain evidence="5 15">NOV-9</strain>
        <strain evidence="7 24">ONT-3</strain>
        <strain evidence="6 21">SCRP245</strain>
    </source>
</reference>
<evidence type="ECO:0000313" key="13">
    <source>
        <dbReference type="EMBL" id="KAE9286437.1"/>
    </source>
</evidence>
<dbReference type="Proteomes" id="UP000488956">
    <property type="component" value="Unassembled WGS sequence"/>
</dbReference>
<dbReference type="EMBL" id="QXGB01002001">
    <property type="protein sequence ID" value="KAE9182717.1"/>
    <property type="molecule type" value="Genomic_DNA"/>
</dbReference>
<evidence type="ECO:0000313" key="17">
    <source>
        <dbReference type="Proteomes" id="UP000437068"/>
    </source>
</evidence>
<dbReference type="Proteomes" id="UP000429523">
    <property type="component" value="Unassembled WGS sequence"/>
</dbReference>
<evidence type="ECO:0000256" key="1">
    <source>
        <dbReference type="ARBA" id="ARBA00004123"/>
    </source>
</evidence>
<dbReference type="GO" id="GO:0005634">
    <property type="term" value="C:nucleus"/>
    <property type="evidence" value="ECO:0007669"/>
    <property type="project" value="UniProtKB-SubCell"/>
</dbReference>
<comment type="subcellular location">
    <subcellularLocation>
        <location evidence="1">Nucleus</location>
    </subcellularLocation>
</comment>
<feature type="compositionally biased region" description="Basic and acidic residues" evidence="3">
    <location>
        <begin position="483"/>
        <end position="513"/>
    </location>
</feature>
<evidence type="ECO:0000313" key="7">
    <source>
        <dbReference type="EMBL" id="KAE9082275.1"/>
    </source>
</evidence>
<evidence type="ECO:0000313" key="14">
    <source>
        <dbReference type="EMBL" id="KAE9314049.1"/>
    </source>
</evidence>
<dbReference type="PANTHER" id="PTHR22812">
    <property type="entry name" value="CHROMOBOX PROTEIN"/>
    <property type="match status" value="1"/>
</dbReference>
<keyword evidence="16" id="KW-1185">Reference proteome</keyword>
<dbReference type="EMBL" id="QXFW01001950">
    <property type="protein sequence ID" value="KAE8983821.1"/>
    <property type="molecule type" value="Genomic_DNA"/>
</dbReference>
<proteinExistence type="predicted"/>
<evidence type="ECO:0000313" key="12">
    <source>
        <dbReference type="EMBL" id="KAE9195324.1"/>
    </source>
</evidence>
<organism evidence="5 15">
    <name type="scientific">Phytophthora fragariae</name>
    <dbReference type="NCBI Taxonomy" id="53985"/>
    <lineage>
        <taxon>Eukaryota</taxon>
        <taxon>Sar</taxon>
        <taxon>Stramenopiles</taxon>
        <taxon>Oomycota</taxon>
        <taxon>Peronosporomycetes</taxon>
        <taxon>Peronosporales</taxon>
        <taxon>Peronosporaceae</taxon>
        <taxon>Phytophthora</taxon>
    </lineage>
</organism>
<dbReference type="Pfam" id="PF00385">
    <property type="entry name" value="Chromo"/>
    <property type="match status" value="1"/>
</dbReference>
<feature type="region of interest" description="Disordered" evidence="3">
    <location>
        <begin position="453"/>
        <end position="539"/>
    </location>
</feature>
<comment type="caution">
    <text evidence="5">The sequence shown here is derived from an EMBL/GenBank/DDBJ whole genome shotgun (WGS) entry which is preliminary data.</text>
</comment>
<dbReference type="EMBL" id="QXGC01001924">
    <property type="protein sequence ID" value="KAE9193704.1"/>
    <property type="molecule type" value="Genomic_DNA"/>
</dbReference>
<evidence type="ECO:0000313" key="15">
    <source>
        <dbReference type="Proteomes" id="UP000429523"/>
    </source>
</evidence>
<dbReference type="InterPro" id="IPR016197">
    <property type="entry name" value="Chromo-like_dom_sf"/>
</dbReference>
<evidence type="ECO:0000313" key="9">
    <source>
        <dbReference type="EMBL" id="KAE9107198.1"/>
    </source>
</evidence>
<evidence type="ECO:0000313" key="22">
    <source>
        <dbReference type="Proteomes" id="UP000476176"/>
    </source>
</evidence>
<feature type="domain" description="Chromo" evidence="4">
    <location>
        <begin position="383"/>
        <end position="443"/>
    </location>
</feature>
<evidence type="ECO:0000313" key="18">
    <source>
        <dbReference type="Proteomes" id="UP000440367"/>
    </source>
</evidence>
<dbReference type="PROSITE" id="PS00598">
    <property type="entry name" value="CHROMO_1"/>
    <property type="match status" value="1"/>
</dbReference>
<dbReference type="InterPro" id="IPR023779">
    <property type="entry name" value="Chromodomain_CS"/>
</dbReference>
<dbReference type="CDD" id="cd00024">
    <property type="entry name" value="CD_CSD"/>
    <property type="match status" value="1"/>
</dbReference>
<evidence type="ECO:0000313" key="23">
    <source>
        <dbReference type="Proteomes" id="UP000486351"/>
    </source>
</evidence>
<feature type="region of interest" description="Disordered" evidence="3">
    <location>
        <begin position="207"/>
        <end position="279"/>
    </location>
</feature>
<evidence type="ECO:0000313" key="8">
    <source>
        <dbReference type="EMBL" id="KAE9082834.1"/>
    </source>
</evidence>
<evidence type="ECO:0000259" key="4">
    <source>
        <dbReference type="PROSITE" id="PS50013"/>
    </source>
</evidence>
<evidence type="ECO:0000313" key="10">
    <source>
        <dbReference type="EMBL" id="KAE9182717.1"/>
    </source>
</evidence>
<evidence type="ECO:0000313" key="5">
    <source>
        <dbReference type="EMBL" id="KAE8926892.1"/>
    </source>
</evidence>
<dbReference type="EMBL" id="QXFX01001977">
    <property type="protein sequence ID" value="KAE9082275.1"/>
    <property type="molecule type" value="Genomic_DNA"/>
</dbReference>
<evidence type="ECO:0000256" key="2">
    <source>
        <dbReference type="ARBA" id="ARBA00023242"/>
    </source>
</evidence>
<dbReference type="SUPFAM" id="SSF54160">
    <property type="entry name" value="Chromo domain-like"/>
    <property type="match status" value="1"/>
</dbReference>
<dbReference type="EMBL" id="QXFY01001588">
    <property type="protein sequence ID" value="KAE9314049.1"/>
    <property type="molecule type" value="Genomic_DNA"/>
</dbReference>
<evidence type="ECO:0000313" key="24">
    <source>
        <dbReference type="Proteomes" id="UP000488956"/>
    </source>
</evidence>
<dbReference type="InterPro" id="IPR023780">
    <property type="entry name" value="Chromo_domain"/>
</dbReference>
<feature type="compositionally biased region" description="Polar residues" evidence="3">
    <location>
        <begin position="220"/>
        <end position="233"/>
    </location>
</feature>
<sequence length="539" mass="59065">MAVEAAATHNAGGSAPQAADWEKEFLLTWLLLMERLSDAHGLTQALQSALNQVNGSDNALLDTRHQADALGANDKTVSELVELLDVFFCRDVAPALKRARTAAQQAQQQDPLDRYLEHGEDGASMSQTFVDNMSGWAAPGPQQTAPSNGQQTAETHIDTAAADGLASDDEIPDAMFHDLLVANNLKVIAWQAPVYSAVVPARVAQQQAPTATRGDASGARTRTTPAVRSNSKGKTSKRGRVAPPPIVTDLPRRSASAGSTPRTQSQTPEAATKKDRIGKRAAADLVAEQVLRARRYGSAREYLIRWQGVTVPLWISRRKAPQQAKELIDVFATELRAREFELARRAVAGQTQNRGGSGKRKASRTGASLRQQASGPNAATEFYTVDHIVNHRTHYNKRQYLVRWENYDASDDTWENSDKLRVDVPDIIDAYEAQLERDQTRAEAVQSAISELNRDTAAKSKPTTKKRAIAGVSTEDTATGKTPDGEQAKEKRQRIAMEEEAKDNGDDGNKSNADDYQFDLEEAELEEFSEDEFVDRLHA</sequence>
<feature type="compositionally biased region" description="Polar residues" evidence="3">
    <location>
        <begin position="365"/>
        <end position="375"/>
    </location>
</feature>
<dbReference type="Gene3D" id="2.40.50.40">
    <property type="match status" value="1"/>
</dbReference>
<feature type="region of interest" description="Disordered" evidence="3">
    <location>
        <begin position="348"/>
        <end position="375"/>
    </location>
</feature>
<dbReference type="EMBL" id="QXFZ01001944">
    <property type="protein sequence ID" value="KAE9082834.1"/>
    <property type="molecule type" value="Genomic_DNA"/>
</dbReference>
<dbReference type="EMBL" id="QXGE01001957">
    <property type="protein sequence ID" value="KAE9286437.1"/>
    <property type="molecule type" value="Genomic_DNA"/>
</dbReference>
<evidence type="ECO:0000313" key="6">
    <source>
        <dbReference type="EMBL" id="KAE8983821.1"/>
    </source>
</evidence>
<dbReference type="EMBL" id="QXGF01001952">
    <property type="protein sequence ID" value="KAE8926892.1"/>
    <property type="molecule type" value="Genomic_DNA"/>
</dbReference>
<keyword evidence="2" id="KW-0539">Nucleus</keyword>
<evidence type="ECO:0000313" key="20">
    <source>
        <dbReference type="Proteomes" id="UP000441208"/>
    </source>
</evidence>
<dbReference type="Proteomes" id="UP000476176">
    <property type="component" value="Unassembled WGS sequence"/>
</dbReference>
<dbReference type="Proteomes" id="UP000460718">
    <property type="component" value="Unassembled WGS sequence"/>
</dbReference>
<dbReference type="Proteomes" id="UP000441208">
    <property type="component" value="Unassembled WGS sequence"/>
</dbReference>
<dbReference type="PROSITE" id="PS50013">
    <property type="entry name" value="CHROMO_2"/>
    <property type="match status" value="1"/>
</dbReference>
<evidence type="ECO:0000313" key="21">
    <source>
        <dbReference type="Proteomes" id="UP000460718"/>
    </source>
</evidence>
<name>A0A6A3DZ22_9STRA</name>
<dbReference type="Proteomes" id="UP000433483">
    <property type="component" value="Unassembled WGS sequence"/>
</dbReference>
<evidence type="ECO:0000313" key="16">
    <source>
        <dbReference type="Proteomes" id="UP000433483"/>
    </source>
</evidence>
<dbReference type="EMBL" id="QXGD01001998">
    <property type="protein sequence ID" value="KAE9195324.1"/>
    <property type="molecule type" value="Genomic_DNA"/>
</dbReference>
<dbReference type="Proteomes" id="UP000437068">
    <property type="component" value="Unassembled WGS sequence"/>
</dbReference>
<evidence type="ECO:0000313" key="19">
    <source>
        <dbReference type="Proteomes" id="UP000440732"/>
    </source>
</evidence>
<feature type="compositionally biased region" description="Acidic residues" evidence="3">
    <location>
        <begin position="516"/>
        <end position="533"/>
    </location>
</feature>
<dbReference type="EMBL" id="QXGA01001927">
    <property type="protein sequence ID" value="KAE9107198.1"/>
    <property type="molecule type" value="Genomic_DNA"/>
</dbReference>
<feature type="compositionally biased region" description="Polar residues" evidence="3">
    <location>
        <begin position="256"/>
        <end position="269"/>
    </location>
</feature>
<dbReference type="Proteomes" id="UP000440367">
    <property type="component" value="Unassembled WGS sequence"/>
</dbReference>
<accession>A0A6A3DZ22</accession>
<gene>
    <name evidence="13" type="ORF">PF001_g21442</name>
    <name evidence="12" type="ORF">PF002_g23363</name>
    <name evidence="11" type="ORF">PF004_g20940</name>
    <name evidence="10" type="ORF">PF005_g22375</name>
    <name evidence="9" type="ORF">PF006_g21179</name>
    <name evidence="8" type="ORF">PF007_g22148</name>
    <name evidence="14" type="ORF">PF008_g19578</name>
    <name evidence="5" type="ORF">PF009_g22925</name>
    <name evidence="7" type="ORF">PF010_g21650</name>
    <name evidence="6" type="ORF">PF011_g21027</name>
</gene>
<dbReference type="SMART" id="SM00298">
    <property type="entry name" value="CHROMO"/>
    <property type="match status" value="2"/>
</dbReference>
<dbReference type="InterPro" id="IPR000953">
    <property type="entry name" value="Chromo/chromo_shadow_dom"/>
</dbReference>
<dbReference type="AlphaFoldDB" id="A0A6A3DZ22"/>